<protein>
    <submittedName>
        <fullName evidence="2">Putative phage transcriptional regulator</fullName>
    </submittedName>
</protein>
<proteinExistence type="predicted"/>
<dbReference type="EMBL" id="LK933294">
    <property type="protein sequence ID" value="CDT60646.1"/>
    <property type="molecule type" value="Genomic_DNA"/>
</dbReference>
<organism evidence="2">
    <name type="scientific">Clostridioides difficile</name>
    <name type="common">Peptoclostridium difficile</name>
    <dbReference type="NCBI Taxonomy" id="1496"/>
    <lineage>
        <taxon>Bacteria</taxon>
        <taxon>Bacillati</taxon>
        <taxon>Bacillota</taxon>
        <taxon>Clostridia</taxon>
        <taxon>Peptostreptococcales</taxon>
        <taxon>Peptostreptococcaceae</taxon>
        <taxon>Clostridioides</taxon>
    </lineage>
</organism>
<gene>
    <name evidence="2" type="ORF">BN1095_600008</name>
    <name evidence="1" type="ORF">BN1096_700325</name>
</gene>
<accession>A0A069AT82</accession>
<dbReference type="AlphaFoldDB" id="A0A069AT82"/>
<evidence type="ECO:0000313" key="2">
    <source>
        <dbReference type="EMBL" id="CDT60646.1"/>
    </source>
</evidence>
<dbReference type="EMBL" id="LK932525">
    <property type="protein sequence ID" value="CDS89069.1"/>
    <property type="molecule type" value="Genomic_DNA"/>
</dbReference>
<reference evidence="2" key="1">
    <citation type="submission" date="2014-07" db="EMBL/GenBank/DDBJ databases">
        <authorList>
            <person name="Monot Marc"/>
        </authorList>
    </citation>
    <scope>NUCLEOTIDE SEQUENCE</scope>
    <source>
        <strain evidence="2">7032989</strain>
    </source>
</reference>
<name>A0A069AT82_CLODI</name>
<sequence length="22" mass="2659">MIIKLFRASDTTVKELFFNKEK</sequence>
<evidence type="ECO:0000313" key="1">
    <source>
        <dbReference type="EMBL" id="CDS89069.1"/>
    </source>
</evidence>